<feature type="region of interest" description="Disordered" evidence="1">
    <location>
        <begin position="243"/>
        <end position="262"/>
    </location>
</feature>
<protein>
    <submittedName>
        <fullName evidence="2">Uncharacterized protein</fullName>
    </submittedName>
</protein>
<reference evidence="2 3" key="1">
    <citation type="submission" date="2024-09" db="EMBL/GenBank/DDBJ databases">
        <authorList>
            <person name="Sun Q."/>
            <person name="Mori K."/>
        </authorList>
    </citation>
    <scope>NUCLEOTIDE SEQUENCE [LARGE SCALE GENOMIC DNA]</scope>
    <source>
        <strain evidence="2 3">CCM 7609</strain>
    </source>
</reference>
<evidence type="ECO:0000256" key="1">
    <source>
        <dbReference type="SAM" id="MobiDB-lite"/>
    </source>
</evidence>
<comment type="caution">
    <text evidence="2">The sequence shown here is derived from an EMBL/GenBank/DDBJ whole genome shotgun (WGS) entry which is preliminary data.</text>
</comment>
<gene>
    <name evidence="2" type="ORF">ACFFIO_07890</name>
</gene>
<organism evidence="2 3">
    <name type="scientific">Citricoccus parietis</name>
    <dbReference type="NCBI Taxonomy" id="592307"/>
    <lineage>
        <taxon>Bacteria</taxon>
        <taxon>Bacillati</taxon>
        <taxon>Actinomycetota</taxon>
        <taxon>Actinomycetes</taxon>
        <taxon>Micrococcales</taxon>
        <taxon>Micrococcaceae</taxon>
        <taxon>Citricoccus</taxon>
    </lineage>
</organism>
<name>A0ABV6F5L3_9MICC</name>
<sequence>MTGIPRTRGGVGTEAQVSDVIELLEGKFPGGAPTDEDVRRQGFHWSPAQWRKRWPSELALPEQLRDEALTRPYITRQDVFDRARRVETPSDAVELFLLMAAWGTGTKARSIARVALVLHQDRALEKLLSSHQAVLEGDAVEAYRRLYSRDHDRIKHFGPAFFTKWIYFCSYDTWDSRLAPPPLILDKRVAESLDWPTHGWSADTYGEYLNLATTVRDAWAPGEPTHVIEYALFQPQKIGTPIRATTDRSSRRTTTLERDEDGAAPEEIEWALAYNAYERLAKSPNDLGRLLEPARDGFLTTGCVPEWCGVDLLRGWAFYLVREDYFSGGGTLGREWQAVMTSLINHPAGRGEDLPPRAGPHSD</sequence>
<proteinExistence type="predicted"/>
<keyword evidence="3" id="KW-1185">Reference proteome</keyword>
<dbReference type="InterPro" id="IPR048868">
    <property type="entry name" value="OGG-like_put"/>
</dbReference>
<dbReference type="Pfam" id="PF21790">
    <property type="entry name" value="OGG"/>
    <property type="match status" value="1"/>
</dbReference>
<feature type="compositionally biased region" description="Basic and acidic residues" evidence="1">
    <location>
        <begin position="245"/>
        <end position="257"/>
    </location>
</feature>
<dbReference type="EMBL" id="JBHLWH010000021">
    <property type="protein sequence ID" value="MFC0248420.1"/>
    <property type="molecule type" value="Genomic_DNA"/>
</dbReference>
<accession>A0ABV6F5L3</accession>
<evidence type="ECO:0000313" key="3">
    <source>
        <dbReference type="Proteomes" id="UP001589766"/>
    </source>
</evidence>
<dbReference type="Proteomes" id="UP001589766">
    <property type="component" value="Unassembled WGS sequence"/>
</dbReference>
<evidence type="ECO:0000313" key="2">
    <source>
        <dbReference type="EMBL" id="MFC0248420.1"/>
    </source>
</evidence>